<evidence type="ECO:0000259" key="2">
    <source>
        <dbReference type="PROSITE" id="PS50011"/>
    </source>
</evidence>
<dbReference type="GO" id="GO:0005524">
    <property type="term" value="F:ATP binding"/>
    <property type="evidence" value="ECO:0007669"/>
    <property type="project" value="InterPro"/>
</dbReference>
<feature type="region of interest" description="Disordered" evidence="1">
    <location>
        <begin position="132"/>
        <end position="162"/>
    </location>
</feature>
<evidence type="ECO:0000313" key="3">
    <source>
        <dbReference type="EMBL" id="KAJ9566195.1"/>
    </source>
</evidence>
<comment type="caution">
    <text evidence="3">The sequence shown here is derived from an EMBL/GenBank/DDBJ whole genome shotgun (WGS) entry which is preliminary data.</text>
</comment>
<dbReference type="InterPro" id="IPR000719">
    <property type="entry name" value="Prot_kinase_dom"/>
</dbReference>
<dbReference type="SUPFAM" id="SSF56112">
    <property type="entry name" value="Protein kinase-like (PK-like)"/>
    <property type="match status" value="1"/>
</dbReference>
<dbReference type="InterPro" id="IPR011009">
    <property type="entry name" value="Kinase-like_dom_sf"/>
</dbReference>
<name>A0AA38WT19_9ASTR</name>
<sequence>MAPEYVMHGKFSVKSDVFSFGVLVLEIVTGHKNNSFLNEMVAEDLLTHAWKSWKAETTSSLIDPTLVMKDGPISLRDMIRCIHIGLLCVQEDAAERPTMASVVLMLSSLSITLALPSEPAFFLQTSMNPEKPLLGEHSSSTNNSSDSKNKYKSSPASIARSGKDSGKLMWQLMWQHKNYKIAAVENALRLSVPHSPNSTDTSAFTLVFPQPHN</sequence>
<proteinExistence type="predicted"/>
<dbReference type="Gene3D" id="1.10.510.10">
    <property type="entry name" value="Transferase(Phosphotransferase) domain 1"/>
    <property type="match status" value="1"/>
</dbReference>
<dbReference type="PROSITE" id="PS50011">
    <property type="entry name" value="PROTEIN_KINASE_DOM"/>
    <property type="match status" value="1"/>
</dbReference>
<dbReference type="AlphaFoldDB" id="A0AA38WT19"/>
<keyword evidence="4" id="KW-1185">Reference proteome</keyword>
<dbReference type="InterPro" id="IPR001245">
    <property type="entry name" value="Ser-Thr/Tyr_kinase_cat_dom"/>
</dbReference>
<organism evidence="3 4">
    <name type="scientific">Centaurea solstitialis</name>
    <name type="common">yellow star-thistle</name>
    <dbReference type="NCBI Taxonomy" id="347529"/>
    <lineage>
        <taxon>Eukaryota</taxon>
        <taxon>Viridiplantae</taxon>
        <taxon>Streptophyta</taxon>
        <taxon>Embryophyta</taxon>
        <taxon>Tracheophyta</taxon>
        <taxon>Spermatophyta</taxon>
        <taxon>Magnoliopsida</taxon>
        <taxon>eudicotyledons</taxon>
        <taxon>Gunneridae</taxon>
        <taxon>Pentapetalae</taxon>
        <taxon>asterids</taxon>
        <taxon>campanulids</taxon>
        <taxon>Asterales</taxon>
        <taxon>Asteraceae</taxon>
        <taxon>Carduoideae</taxon>
        <taxon>Cardueae</taxon>
        <taxon>Centaureinae</taxon>
        <taxon>Centaurea</taxon>
    </lineage>
</organism>
<dbReference type="PANTHER" id="PTHR27006:SF616">
    <property type="entry name" value="CYSTEINE-RICH RECEPTOR-LIKE PROTEIN KINASE 10"/>
    <property type="match status" value="1"/>
</dbReference>
<protein>
    <recommendedName>
        <fullName evidence="2">Protein kinase domain-containing protein</fullName>
    </recommendedName>
</protein>
<feature type="domain" description="Protein kinase" evidence="2">
    <location>
        <begin position="1"/>
        <end position="121"/>
    </location>
</feature>
<dbReference type="PANTHER" id="PTHR27006">
    <property type="entry name" value="PROMASTIGOTE SURFACE ANTIGEN PROTEIN PSA"/>
    <property type="match status" value="1"/>
</dbReference>
<evidence type="ECO:0000256" key="1">
    <source>
        <dbReference type="SAM" id="MobiDB-lite"/>
    </source>
</evidence>
<dbReference type="Proteomes" id="UP001172457">
    <property type="component" value="Chromosome 1"/>
</dbReference>
<evidence type="ECO:0000313" key="4">
    <source>
        <dbReference type="Proteomes" id="UP001172457"/>
    </source>
</evidence>
<accession>A0AA38WT19</accession>
<dbReference type="GO" id="GO:0004672">
    <property type="term" value="F:protein kinase activity"/>
    <property type="evidence" value="ECO:0007669"/>
    <property type="project" value="InterPro"/>
</dbReference>
<reference evidence="3" key="1">
    <citation type="submission" date="2023-03" db="EMBL/GenBank/DDBJ databases">
        <title>Chromosome-scale reference genome and RAD-based genetic map of yellow starthistle (Centaurea solstitialis) reveal putative structural variation and QTLs associated with invader traits.</title>
        <authorList>
            <person name="Reatini B."/>
            <person name="Cang F.A."/>
            <person name="Jiang Q."/>
            <person name="Mckibben M.T.W."/>
            <person name="Barker M.S."/>
            <person name="Rieseberg L.H."/>
            <person name="Dlugosch K.M."/>
        </authorList>
    </citation>
    <scope>NUCLEOTIDE SEQUENCE</scope>
    <source>
        <strain evidence="3">CAN-66</strain>
        <tissue evidence="3">Leaf</tissue>
    </source>
</reference>
<dbReference type="EMBL" id="JARYMX010000001">
    <property type="protein sequence ID" value="KAJ9566195.1"/>
    <property type="molecule type" value="Genomic_DNA"/>
</dbReference>
<gene>
    <name evidence="3" type="ORF">OSB04_002161</name>
</gene>
<dbReference type="Pfam" id="PF07714">
    <property type="entry name" value="PK_Tyr_Ser-Thr"/>
    <property type="match status" value="1"/>
</dbReference>